<dbReference type="Gene3D" id="3.40.50.300">
    <property type="entry name" value="P-loop containing nucleotide triphosphate hydrolases"/>
    <property type="match status" value="1"/>
</dbReference>
<keyword evidence="2" id="KW-0547">Nucleotide-binding</keyword>
<dbReference type="PANTHER" id="PTHR30050">
    <property type="entry name" value="CHROMOSOMAL REPLICATION INITIATOR PROTEIN DNAA"/>
    <property type="match status" value="1"/>
</dbReference>
<dbReference type="Pfam" id="PF01695">
    <property type="entry name" value="IstB_IS21"/>
    <property type="match status" value="1"/>
</dbReference>
<dbReference type="Proteomes" id="UP000886887">
    <property type="component" value="Unassembled WGS sequence"/>
</dbReference>
<accession>A0A9D0ZCD2</accession>
<evidence type="ECO:0000313" key="2">
    <source>
        <dbReference type="EMBL" id="HIQ71863.1"/>
    </source>
</evidence>
<reference evidence="2" key="1">
    <citation type="submission" date="2020-10" db="EMBL/GenBank/DDBJ databases">
        <authorList>
            <person name="Gilroy R."/>
        </authorList>
    </citation>
    <scope>NUCLEOTIDE SEQUENCE</scope>
    <source>
        <strain evidence="2">ChiSxjej2B14-6234</strain>
    </source>
</reference>
<keyword evidence="2" id="KW-0067">ATP-binding</keyword>
<dbReference type="GO" id="GO:0005524">
    <property type="term" value="F:ATP binding"/>
    <property type="evidence" value="ECO:0007669"/>
    <property type="project" value="UniProtKB-KW"/>
</dbReference>
<dbReference type="AlphaFoldDB" id="A0A9D0ZCD2"/>
<organism evidence="2 3">
    <name type="scientific">Candidatus Onthenecus intestinigallinarum</name>
    <dbReference type="NCBI Taxonomy" id="2840875"/>
    <lineage>
        <taxon>Bacteria</taxon>
        <taxon>Bacillati</taxon>
        <taxon>Bacillota</taxon>
        <taxon>Clostridia</taxon>
        <taxon>Eubacteriales</taxon>
        <taxon>Candidatus Onthenecus</taxon>
    </lineage>
</organism>
<dbReference type="PANTHER" id="PTHR30050:SF4">
    <property type="entry name" value="ATP-BINDING PROTEIN RV3427C IN INSERTION SEQUENCE-RELATED"/>
    <property type="match status" value="1"/>
</dbReference>
<evidence type="ECO:0000259" key="1">
    <source>
        <dbReference type="Pfam" id="PF01695"/>
    </source>
</evidence>
<protein>
    <submittedName>
        <fullName evidence="2">ATP-binding protein</fullName>
    </submittedName>
</protein>
<evidence type="ECO:0000313" key="3">
    <source>
        <dbReference type="Proteomes" id="UP000886887"/>
    </source>
</evidence>
<feature type="domain" description="IstB-like ATP-binding" evidence="1">
    <location>
        <begin position="188"/>
        <end position="309"/>
    </location>
</feature>
<dbReference type="EMBL" id="DVFJ01000021">
    <property type="protein sequence ID" value="HIQ71863.1"/>
    <property type="molecule type" value="Genomic_DNA"/>
</dbReference>
<name>A0A9D0ZCD2_9FIRM</name>
<dbReference type="NCBIfam" id="NF005304">
    <property type="entry name" value="PRK06835.1"/>
    <property type="match status" value="1"/>
</dbReference>
<dbReference type="SUPFAM" id="SSF52540">
    <property type="entry name" value="P-loop containing nucleoside triphosphate hydrolases"/>
    <property type="match status" value="1"/>
</dbReference>
<comment type="caution">
    <text evidence="2">The sequence shown here is derived from an EMBL/GenBank/DDBJ whole genome shotgun (WGS) entry which is preliminary data.</text>
</comment>
<gene>
    <name evidence="2" type="ORF">IAB73_06640</name>
</gene>
<dbReference type="InterPro" id="IPR027417">
    <property type="entry name" value="P-loop_NTPase"/>
</dbReference>
<dbReference type="CDD" id="cd00009">
    <property type="entry name" value="AAA"/>
    <property type="match status" value="1"/>
</dbReference>
<dbReference type="InterPro" id="IPR002611">
    <property type="entry name" value="IstB_ATP-bd"/>
</dbReference>
<reference evidence="2" key="2">
    <citation type="journal article" date="2021" name="PeerJ">
        <title>Extensive microbial diversity within the chicken gut microbiome revealed by metagenomics and culture.</title>
        <authorList>
            <person name="Gilroy R."/>
            <person name="Ravi A."/>
            <person name="Getino M."/>
            <person name="Pursley I."/>
            <person name="Horton D.L."/>
            <person name="Alikhan N.F."/>
            <person name="Baker D."/>
            <person name="Gharbi K."/>
            <person name="Hall N."/>
            <person name="Watson M."/>
            <person name="Adriaenssens E.M."/>
            <person name="Foster-Nyarko E."/>
            <person name="Jarju S."/>
            <person name="Secka A."/>
            <person name="Antonio M."/>
            <person name="Oren A."/>
            <person name="Chaudhuri R.R."/>
            <person name="La Ragione R."/>
            <person name="Hildebrand F."/>
            <person name="Pallen M.J."/>
        </authorList>
    </citation>
    <scope>NUCLEOTIDE SEQUENCE</scope>
    <source>
        <strain evidence="2">ChiSxjej2B14-6234</strain>
    </source>
</reference>
<proteinExistence type="predicted"/>
<sequence>MMNRENVLRELLAEYENQRALNRREEIRRREEVARRSQAAGELIARREEVFYARMRAAFAQPREAQRLADGLQSELERINAALRAELVRLGLPEDYLQPVYRCPICRDTGYVGEPVHEQCACLRQRMLQRLYREEGLAGLERENFAAFDAGVFPDEPLPGQEVTQRAYMERVRALCERYADEYPRAPERNLLFFGATGLGKTFLMNCIAQRVLERGMTVLRVTAYRLVEVMRAQRWDERSAQTARALCTCDLLALDDLGAEPMLENVTIEALYHVLSERIAAERGFVVSTNLSLSDLQAAYTERVSSRLLDTRRTRAIRFLGRDVRLAGGR</sequence>
<dbReference type="GO" id="GO:0006260">
    <property type="term" value="P:DNA replication"/>
    <property type="evidence" value="ECO:0007669"/>
    <property type="project" value="TreeGrafter"/>
</dbReference>